<evidence type="ECO:0000313" key="3">
    <source>
        <dbReference type="EnsemblPlants" id="KEH28956"/>
    </source>
</evidence>
<keyword evidence="4" id="KW-1185">Reference proteome</keyword>
<proteinExistence type="predicted"/>
<evidence type="ECO:0000313" key="4">
    <source>
        <dbReference type="Proteomes" id="UP000002051"/>
    </source>
</evidence>
<gene>
    <name evidence="2" type="ordered locus">MTR_4g019480</name>
</gene>
<organism evidence="2 4">
    <name type="scientific">Medicago truncatula</name>
    <name type="common">Barrel medic</name>
    <name type="synonym">Medicago tribuloides</name>
    <dbReference type="NCBI Taxonomy" id="3880"/>
    <lineage>
        <taxon>Eukaryota</taxon>
        <taxon>Viridiplantae</taxon>
        <taxon>Streptophyta</taxon>
        <taxon>Embryophyta</taxon>
        <taxon>Tracheophyta</taxon>
        <taxon>Spermatophyta</taxon>
        <taxon>Magnoliopsida</taxon>
        <taxon>eudicotyledons</taxon>
        <taxon>Gunneridae</taxon>
        <taxon>Pentapetalae</taxon>
        <taxon>rosids</taxon>
        <taxon>fabids</taxon>
        <taxon>Fabales</taxon>
        <taxon>Fabaceae</taxon>
        <taxon>Papilionoideae</taxon>
        <taxon>50 kb inversion clade</taxon>
        <taxon>NPAAA clade</taxon>
        <taxon>Hologalegina</taxon>
        <taxon>IRL clade</taxon>
        <taxon>Trifolieae</taxon>
        <taxon>Medicago</taxon>
    </lineage>
</organism>
<protein>
    <submittedName>
        <fullName evidence="2">RnaseH protein, putative</fullName>
    </submittedName>
</protein>
<sequence length="91" mass="10325">MHYIDGSCGASGDIDSGSLLRDNKGDWIPDFSSNNGKGNTLFAEHFGVYYGWMLVIKNAIQQVICKIDYLEVFTLFNIQITRICMHTLLCW</sequence>
<dbReference type="EMBL" id="CM001220">
    <property type="protein sequence ID" value="KEH28956.1"/>
    <property type="molecule type" value="Genomic_DNA"/>
</dbReference>
<dbReference type="Pfam" id="PF13456">
    <property type="entry name" value="RVT_3"/>
    <property type="match status" value="1"/>
</dbReference>
<feature type="domain" description="RNase H type-1" evidence="1">
    <location>
        <begin position="11"/>
        <end position="77"/>
    </location>
</feature>
<name>A0A072UHQ6_MEDTR</name>
<dbReference type="Proteomes" id="UP000002051">
    <property type="component" value="Chromosome 4"/>
</dbReference>
<reference evidence="3" key="3">
    <citation type="submission" date="2015-04" db="UniProtKB">
        <authorList>
            <consortium name="EnsemblPlants"/>
        </authorList>
    </citation>
    <scope>IDENTIFICATION</scope>
    <source>
        <strain evidence="3">cv. Jemalong A17</strain>
    </source>
</reference>
<evidence type="ECO:0000259" key="1">
    <source>
        <dbReference type="Pfam" id="PF13456"/>
    </source>
</evidence>
<reference evidence="2 4" key="2">
    <citation type="journal article" date="2014" name="BMC Genomics">
        <title>An improved genome release (version Mt4.0) for the model legume Medicago truncatula.</title>
        <authorList>
            <person name="Tang H."/>
            <person name="Krishnakumar V."/>
            <person name="Bidwell S."/>
            <person name="Rosen B."/>
            <person name="Chan A."/>
            <person name="Zhou S."/>
            <person name="Gentzbittel L."/>
            <person name="Childs K.L."/>
            <person name="Yandell M."/>
            <person name="Gundlach H."/>
            <person name="Mayer K.F."/>
            <person name="Schwartz D.C."/>
            <person name="Town C.D."/>
        </authorList>
    </citation>
    <scope>GENOME REANNOTATION</scope>
    <source>
        <strain evidence="2">A17</strain>
        <strain evidence="3 4">cv. Jemalong A17</strain>
    </source>
</reference>
<dbReference type="EnsemblPlants" id="KEH28956">
    <property type="protein sequence ID" value="KEH28956"/>
    <property type="gene ID" value="MTR_4g019480"/>
</dbReference>
<dbReference type="GO" id="GO:0003676">
    <property type="term" value="F:nucleic acid binding"/>
    <property type="evidence" value="ECO:0007669"/>
    <property type="project" value="InterPro"/>
</dbReference>
<reference evidence="2 4" key="1">
    <citation type="journal article" date="2011" name="Nature">
        <title>The Medicago genome provides insight into the evolution of rhizobial symbioses.</title>
        <authorList>
            <person name="Young N.D."/>
            <person name="Debelle F."/>
            <person name="Oldroyd G.E."/>
            <person name="Geurts R."/>
            <person name="Cannon S.B."/>
            <person name="Udvardi M.K."/>
            <person name="Benedito V.A."/>
            <person name="Mayer K.F."/>
            <person name="Gouzy J."/>
            <person name="Schoof H."/>
            <person name="Van de Peer Y."/>
            <person name="Proost S."/>
            <person name="Cook D.R."/>
            <person name="Meyers B.C."/>
            <person name="Spannagl M."/>
            <person name="Cheung F."/>
            <person name="De Mita S."/>
            <person name="Krishnakumar V."/>
            <person name="Gundlach H."/>
            <person name="Zhou S."/>
            <person name="Mudge J."/>
            <person name="Bharti A.K."/>
            <person name="Murray J.D."/>
            <person name="Naoumkina M.A."/>
            <person name="Rosen B."/>
            <person name="Silverstein K.A."/>
            <person name="Tang H."/>
            <person name="Rombauts S."/>
            <person name="Zhao P.X."/>
            <person name="Zhou P."/>
            <person name="Barbe V."/>
            <person name="Bardou P."/>
            <person name="Bechner M."/>
            <person name="Bellec A."/>
            <person name="Berger A."/>
            <person name="Berges H."/>
            <person name="Bidwell S."/>
            <person name="Bisseling T."/>
            <person name="Choisne N."/>
            <person name="Couloux A."/>
            <person name="Denny R."/>
            <person name="Deshpande S."/>
            <person name="Dai X."/>
            <person name="Doyle J.J."/>
            <person name="Dudez A.M."/>
            <person name="Farmer A.D."/>
            <person name="Fouteau S."/>
            <person name="Franken C."/>
            <person name="Gibelin C."/>
            <person name="Gish J."/>
            <person name="Goldstein S."/>
            <person name="Gonzalez A.J."/>
            <person name="Green P.J."/>
            <person name="Hallab A."/>
            <person name="Hartog M."/>
            <person name="Hua A."/>
            <person name="Humphray S.J."/>
            <person name="Jeong D.H."/>
            <person name="Jing Y."/>
            <person name="Jocker A."/>
            <person name="Kenton S.M."/>
            <person name="Kim D.J."/>
            <person name="Klee K."/>
            <person name="Lai H."/>
            <person name="Lang C."/>
            <person name="Lin S."/>
            <person name="Macmil S.L."/>
            <person name="Magdelenat G."/>
            <person name="Matthews L."/>
            <person name="McCorrison J."/>
            <person name="Monaghan E.L."/>
            <person name="Mun J.H."/>
            <person name="Najar F.Z."/>
            <person name="Nicholson C."/>
            <person name="Noirot C."/>
            <person name="O'Bleness M."/>
            <person name="Paule C.R."/>
            <person name="Poulain J."/>
            <person name="Prion F."/>
            <person name="Qin B."/>
            <person name="Qu C."/>
            <person name="Retzel E.F."/>
            <person name="Riddle C."/>
            <person name="Sallet E."/>
            <person name="Samain S."/>
            <person name="Samson N."/>
            <person name="Sanders I."/>
            <person name="Saurat O."/>
            <person name="Scarpelli C."/>
            <person name="Schiex T."/>
            <person name="Segurens B."/>
            <person name="Severin A.J."/>
            <person name="Sherrier D.J."/>
            <person name="Shi R."/>
            <person name="Sims S."/>
            <person name="Singer S.R."/>
            <person name="Sinharoy S."/>
            <person name="Sterck L."/>
            <person name="Viollet A."/>
            <person name="Wang B.B."/>
            <person name="Wang K."/>
            <person name="Wang M."/>
            <person name="Wang X."/>
            <person name="Warfsmann J."/>
            <person name="Weissenbach J."/>
            <person name="White D.D."/>
            <person name="White J.D."/>
            <person name="Wiley G.B."/>
            <person name="Wincker P."/>
            <person name="Xing Y."/>
            <person name="Yang L."/>
            <person name="Yao Z."/>
            <person name="Ying F."/>
            <person name="Zhai J."/>
            <person name="Zhou L."/>
            <person name="Zuber A."/>
            <person name="Denarie J."/>
            <person name="Dixon R.A."/>
            <person name="May G.D."/>
            <person name="Schwartz D.C."/>
            <person name="Rogers J."/>
            <person name="Quetier F."/>
            <person name="Town C.D."/>
            <person name="Roe B.A."/>
        </authorList>
    </citation>
    <scope>NUCLEOTIDE SEQUENCE [LARGE SCALE GENOMIC DNA]</scope>
    <source>
        <strain evidence="2">A17</strain>
        <strain evidence="3 4">cv. Jemalong A17</strain>
    </source>
</reference>
<evidence type="ECO:0000313" key="2">
    <source>
        <dbReference type="EMBL" id="KEH28956.1"/>
    </source>
</evidence>
<accession>A0A072UHQ6</accession>
<dbReference type="GO" id="GO:0004523">
    <property type="term" value="F:RNA-DNA hybrid ribonuclease activity"/>
    <property type="evidence" value="ECO:0007669"/>
    <property type="project" value="InterPro"/>
</dbReference>
<dbReference type="HOGENOM" id="CLU_2430401_0_0_1"/>
<dbReference type="InterPro" id="IPR002156">
    <property type="entry name" value="RNaseH_domain"/>
</dbReference>
<dbReference type="AlphaFoldDB" id="A0A072UHQ6"/>